<dbReference type="Pfam" id="PF01476">
    <property type="entry name" value="LysM"/>
    <property type="match status" value="1"/>
</dbReference>
<organism evidence="3 4">
    <name type="scientific">Trinickia dabaoshanensis</name>
    <dbReference type="NCBI Taxonomy" id="564714"/>
    <lineage>
        <taxon>Bacteria</taxon>
        <taxon>Pseudomonadati</taxon>
        <taxon>Pseudomonadota</taxon>
        <taxon>Betaproteobacteria</taxon>
        <taxon>Burkholderiales</taxon>
        <taxon>Burkholderiaceae</taxon>
        <taxon>Trinickia</taxon>
    </lineage>
</organism>
<dbReference type="Gene3D" id="3.10.350.10">
    <property type="entry name" value="LysM domain"/>
    <property type="match status" value="1"/>
</dbReference>
<comment type="caution">
    <text evidence="3">The sequence shown here is derived from an EMBL/GenBank/DDBJ whole genome shotgun (WGS) entry which is preliminary data.</text>
</comment>
<dbReference type="Gene3D" id="2.60.40.10">
    <property type="entry name" value="Immunoglobulins"/>
    <property type="match status" value="1"/>
</dbReference>
<protein>
    <submittedName>
        <fullName evidence="3">Peptidase M23</fullName>
    </submittedName>
</protein>
<reference evidence="3 4" key="1">
    <citation type="submission" date="2018-01" db="EMBL/GenBank/DDBJ databases">
        <title>Whole genome analyses suggest that Burkholderia sensu lato contains two further novel genera in the rhizoxinica-symbiotica group Mycetohabitans gen. nov., and Trinickia gen. nov.: implications for the evolution of diazotrophy and nodulation in the Burkholderiaceae.</title>
        <authorList>
            <person name="Estrada-de los Santos P."/>
            <person name="Palmer M."/>
            <person name="Chavez-Ramirez B."/>
            <person name="Beukes C."/>
            <person name="Steenkamp E.T."/>
            <person name="Hirsch A.M."/>
            <person name="Manyaka P."/>
            <person name="Maluk M."/>
            <person name="Lafos M."/>
            <person name="Crook M."/>
            <person name="Gross E."/>
            <person name="Simon M.F."/>
            <person name="Bueno dos Reis Junior F."/>
            <person name="Poole P.S."/>
            <person name="Venter S.N."/>
            <person name="James E.K."/>
        </authorList>
    </citation>
    <scope>NUCLEOTIDE SEQUENCE [LARGE SCALE GENOMIC DNA]</scope>
    <source>
        <strain evidence="3 4">GIMN1.004</strain>
    </source>
</reference>
<dbReference type="PANTHER" id="PTHR38731">
    <property type="entry name" value="LIPL45-RELATED LIPOPROTEIN-RELATED"/>
    <property type="match status" value="1"/>
</dbReference>
<dbReference type="OrthoDB" id="9813091at2"/>
<dbReference type="InterPro" id="IPR006860">
    <property type="entry name" value="FecR"/>
</dbReference>
<dbReference type="InterPro" id="IPR013783">
    <property type="entry name" value="Ig-like_fold"/>
</dbReference>
<evidence type="ECO:0000256" key="1">
    <source>
        <dbReference type="SAM" id="MobiDB-lite"/>
    </source>
</evidence>
<name>A0A2N7VX13_9BURK</name>
<dbReference type="EMBL" id="PNYA01000005">
    <property type="protein sequence ID" value="PMS21691.1"/>
    <property type="molecule type" value="Genomic_DNA"/>
</dbReference>
<dbReference type="RefSeq" id="WP_102644757.1">
    <property type="nucleotide sequence ID" value="NZ_PNYA01000005.1"/>
</dbReference>
<dbReference type="PROSITE" id="PS51782">
    <property type="entry name" value="LYSM"/>
    <property type="match status" value="1"/>
</dbReference>
<dbReference type="PIRSF" id="PIRSF029644">
    <property type="entry name" value="UCP029644"/>
    <property type="match status" value="1"/>
</dbReference>
<dbReference type="CDD" id="cd00118">
    <property type="entry name" value="LysM"/>
    <property type="match status" value="1"/>
</dbReference>
<evidence type="ECO:0000313" key="3">
    <source>
        <dbReference type="EMBL" id="PMS21691.1"/>
    </source>
</evidence>
<dbReference type="Pfam" id="PF04773">
    <property type="entry name" value="FecR"/>
    <property type="match status" value="1"/>
</dbReference>
<dbReference type="InterPro" id="IPR018392">
    <property type="entry name" value="LysM"/>
</dbReference>
<keyword evidence="4" id="KW-1185">Reference proteome</keyword>
<feature type="compositionally biased region" description="Low complexity" evidence="1">
    <location>
        <begin position="263"/>
        <end position="272"/>
    </location>
</feature>
<sequence length="488" mass="51365">MRNPNAVITVSREGSQGFDEAGCRKGGRASAIAAIVAVAVSFGATPARAQSKIDALATAAYVTVAGDTLFEVAQRYLTDAGGWRALARLNHVSAPRLLPAGMTLRLPLALLRRDSTAASIVALSGRVTARALGTSPGTRAAPEVPLLPGRILGENDAVSTGADGFATLELDDGSYVSIAPNSHIVLSVLRKMALTGIEDHVIELQRGEVANEVTHAKQSGDRFEVRTPSIVAGVRGTRFRVNQLSSMTAVEVLDGTVAVGSSAGAATGKSGPAPEPESARSQFVGAGQGSATPNGGVVGAPQPLMPAPVLADPGKVQDGKLVAFDLVPAADAGGYRIQIARDADLLDLIRDARVTEPRATFSDVPDGTYFVRISSIDRSGLDGLPRVYAFERRTNELSATASAPAGSRAYRFTWRASRADARTRFRLVLSAYDDLRDPIVDAVDLTDTSLVVSDLPAGDYYWRVVSEQYEGGRFYETTGPVRMFTLAK</sequence>
<dbReference type="InterPro" id="IPR036779">
    <property type="entry name" value="LysM_dom_sf"/>
</dbReference>
<feature type="domain" description="LysM" evidence="2">
    <location>
        <begin position="59"/>
        <end position="106"/>
    </location>
</feature>
<evidence type="ECO:0000259" key="2">
    <source>
        <dbReference type="PROSITE" id="PS51782"/>
    </source>
</evidence>
<dbReference type="Gene3D" id="2.60.120.1440">
    <property type="match status" value="1"/>
</dbReference>
<accession>A0A2N7VX13</accession>
<proteinExistence type="predicted"/>
<dbReference type="SMART" id="SM00257">
    <property type="entry name" value="LysM"/>
    <property type="match status" value="1"/>
</dbReference>
<evidence type="ECO:0000313" key="4">
    <source>
        <dbReference type="Proteomes" id="UP000235616"/>
    </source>
</evidence>
<dbReference type="InterPro" id="IPR016930">
    <property type="entry name" value="UCP029644"/>
</dbReference>
<dbReference type="Proteomes" id="UP000235616">
    <property type="component" value="Unassembled WGS sequence"/>
</dbReference>
<feature type="region of interest" description="Disordered" evidence="1">
    <location>
        <begin position="263"/>
        <end position="295"/>
    </location>
</feature>
<gene>
    <name evidence="3" type="ORF">C0Z18_07530</name>
</gene>
<dbReference type="AlphaFoldDB" id="A0A2N7VX13"/>